<keyword evidence="2 4" id="KW-0820">tRNA-binding</keyword>
<comment type="domain">
    <text evidence="4">A Gly-cisPro motif from one monomer fits into the active site of the other monomer to allow specific chiral rejection of L-amino acids.</text>
</comment>
<dbReference type="Proteomes" id="UP000195947">
    <property type="component" value="Unassembled WGS sequence"/>
</dbReference>
<dbReference type="GO" id="GO:0043908">
    <property type="term" value="F:Ser(Gly)-tRNA(Ala) hydrolase activity"/>
    <property type="evidence" value="ECO:0007669"/>
    <property type="project" value="UniProtKB-UniRule"/>
</dbReference>
<dbReference type="PANTHER" id="PTHR10472">
    <property type="entry name" value="D-TYROSYL-TRNA TYR DEACYLASE"/>
    <property type="match status" value="1"/>
</dbReference>
<dbReference type="EMBL" id="JAAZCD010000171">
    <property type="protein sequence ID" value="NLD32080.1"/>
    <property type="molecule type" value="Genomic_DNA"/>
</dbReference>
<name>A0A143Y8L4_9LACT</name>
<evidence type="ECO:0000256" key="3">
    <source>
        <dbReference type="ARBA" id="ARBA00022884"/>
    </source>
</evidence>
<evidence type="ECO:0000313" key="9">
    <source>
        <dbReference type="Proteomes" id="UP000199686"/>
    </source>
</evidence>
<dbReference type="NCBIfam" id="TIGR00256">
    <property type="entry name" value="D-aminoacyl-tRNA deacylase"/>
    <property type="match status" value="1"/>
</dbReference>
<dbReference type="GO" id="GO:0051500">
    <property type="term" value="F:D-tyrosyl-tRNA(Tyr) deacylase activity"/>
    <property type="evidence" value="ECO:0007669"/>
    <property type="project" value="TreeGrafter"/>
</dbReference>
<evidence type="ECO:0000313" key="10">
    <source>
        <dbReference type="Proteomes" id="UP000589373"/>
    </source>
</evidence>
<comment type="subcellular location">
    <subcellularLocation>
        <location evidence="4">Cytoplasm</location>
    </subcellularLocation>
</comment>
<dbReference type="OrthoDB" id="9801395at2"/>
<proteinExistence type="inferred from homology"/>
<dbReference type="EMBL" id="FJMZ01000002">
    <property type="protein sequence ID" value="CZQ82461.1"/>
    <property type="molecule type" value="Genomic_DNA"/>
</dbReference>
<dbReference type="RefSeq" id="WP_086988052.1">
    <property type="nucleotide sequence ID" value="NZ_FJMZ01000002.1"/>
</dbReference>
<comment type="subunit">
    <text evidence="4">Homodimer.</text>
</comment>
<evidence type="ECO:0000313" key="7">
    <source>
        <dbReference type="EMBL" id="SFH55633.1"/>
    </source>
</evidence>
<dbReference type="PANTHER" id="PTHR10472:SF5">
    <property type="entry name" value="D-AMINOACYL-TRNA DEACYLASE 1"/>
    <property type="match status" value="1"/>
</dbReference>
<dbReference type="HAMAP" id="MF_00518">
    <property type="entry name" value="Deacylase_Dtd"/>
    <property type="match status" value="1"/>
</dbReference>
<dbReference type="Proteomes" id="UP000199686">
    <property type="component" value="Unassembled WGS sequence"/>
</dbReference>
<gene>
    <name evidence="4" type="primary">dtd</name>
    <name evidence="6" type="ORF">GX662_07440</name>
    <name evidence="7" type="ORF">SAMN04488507_1003119</name>
    <name evidence="5" type="ORF">TFLO_302</name>
</gene>
<comment type="catalytic activity">
    <reaction evidence="4">
        <text>glycyl-tRNA(Ala) + H2O = tRNA(Ala) + glycine + H(+)</text>
        <dbReference type="Rhea" id="RHEA:53744"/>
        <dbReference type="Rhea" id="RHEA-COMP:9657"/>
        <dbReference type="Rhea" id="RHEA-COMP:13640"/>
        <dbReference type="ChEBI" id="CHEBI:15377"/>
        <dbReference type="ChEBI" id="CHEBI:15378"/>
        <dbReference type="ChEBI" id="CHEBI:57305"/>
        <dbReference type="ChEBI" id="CHEBI:78442"/>
        <dbReference type="ChEBI" id="CHEBI:78522"/>
    </reaction>
</comment>
<accession>A0A143Y8L4</accession>
<dbReference type="AlphaFoldDB" id="A0A143Y8L4"/>
<dbReference type="GO" id="GO:0106026">
    <property type="term" value="F:Gly-tRNA(Ala) deacylase activity"/>
    <property type="evidence" value="ECO:0007669"/>
    <property type="project" value="UniProtKB-UniRule"/>
</dbReference>
<dbReference type="InterPro" id="IPR023509">
    <property type="entry name" value="DTD-like_sf"/>
</dbReference>
<evidence type="ECO:0000313" key="5">
    <source>
        <dbReference type="EMBL" id="CZQ82461.1"/>
    </source>
</evidence>
<feature type="short sequence motif" description="Gly-cisPro motif, important for rejection of L-amino acids" evidence="4">
    <location>
        <begin position="137"/>
        <end position="138"/>
    </location>
</feature>
<dbReference type="Gene3D" id="3.50.80.10">
    <property type="entry name" value="D-tyrosyl-tRNA(Tyr) deacylase"/>
    <property type="match status" value="1"/>
</dbReference>
<reference evidence="5 8" key="1">
    <citation type="submission" date="2016-02" db="EMBL/GenBank/DDBJ databases">
        <authorList>
            <person name="Strepis N."/>
        </authorList>
    </citation>
    <scope>NUCLEOTIDE SEQUENCE [LARGE SCALE GENOMIC DNA]</scope>
    <source>
        <strain evidence="5">Trichococcus flocculiformis</strain>
    </source>
</reference>
<dbReference type="GO" id="GO:0000049">
    <property type="term" value="F:tRNA binding"/>
    <property type="evidence" value="ECO:0007669"/>
    <property type="project" value="UniProtKB-UniRule"/>
</dbReference>
<comment type="caution">
    <text evidence="6">The sequence shown here is derived from an EMBL/GenBank/DDBJ whole genome shotgun (WGS) entry which is preliminary data.</text>
</comment>
<dbReference type="EMBL" id="FOQC01000003">
    <property type="protein sequence ID" value="SFH55633.1"/>
    <property type="molecule type" value="Genomic_DNA"/>
</dbReference>
<protein>
    <recommendedName>
        <fullName evidence="4">D-aminoacyl-tRNA deacylase</fullName>
        <shortName evidence="4">DTD</shortName>
        <ecNumber evidence="4">3.1.1.96</ecNumber>
    </recommendedName>
    <alternativeName>
        <fullName evidence="4">Gly-tRNA(Ala) deacylase</fullName>
        <ecNumber evidence="4">3.1.1.-</ecNumber>
    </alternativeName>
</protein>
<dbReference type="FunFam" id="3.50.80.10:FF:000001">
    <property type="entry name" value="D-aminoacyl-tRNA deacylase"/>
    <property type="match status" value="1"/>
</dbReference>
<keyword evidence="4 6" id="KW-0378">Hydrolase</keyword>
<dbReference type="CDD" id="cd00563">
    <property type="entry name" value="Dtyr_deacylase"/>
    <property type="match status" value="1"/>
</dbReference>
<comment type="catalytic activity">
    <reaction evidence="4">
        <text>a D-aminoacyl-tRNA + H2O = a tRNA + a D-alpha-amino acid + H(+)</text>
        <dbReference type="Rhea" id="RHEA:13953"/>
        <dbReference type="Rhea" id="RHEA-COMP:10123"/>
        <dbReference type="Rhea" id="RHEA-COMP:10124"/>
        <dbReference type="ChEBI" id="CHEBI:15377"/>
        <dbReference type="ChEBI" id="CHEBI:15378"/>
        <dbReference type="ChEBI" id="CHEBI:59871"/>
        <dbReference type="ChEBI" id="CHEBI:78442"/>
        <dbReference type="ChEBI" id="CHEBI:79333"/>
        <dbReference type="EC" id="3.1.1.96"/>
    </reaction>
</comment>
<evidence type="ECO:0000313" key="6">
    <source>
        <dbReference type="EMBL" id="NLD32080.1"/>
    </source>
</evidence>
<evidence type="ECO:0000256" key="4">
    <source>
        <dbReference type="HAMAP-Rule" id="MF_00518"/>
    </source>
</evidence>
<dbReference type="Pfam" id="PF02580">
    <property type="entry name" value="Tyr_Deacylase"/>
    <property type="match status" value="1"/>
</dbReference>
<dbReference type="STRING" id="82803.SAMN04488048_10281"/>
<keyword evidence="8" id="KW-1185">Reference proteome</keyword>
<dbReference type="EC" id="3.1.1.-" evidence="4"/>
<dbReference type="EC" id="3.1.1.96" evidence="4"/>
<keyword evidence="4" id="KW-0963">Cytoplasm</keyword>
<evidence type="ECO:0000256" key="2">
    <source>
        <dbReference type="ARBA" id="ARBA00022555"/>
    </source>
</evidence>
<dbReference type="GO" id="GO:0005737">
    <property type="term" value="C:cytoplasm"/>
    <property type="evidence" value="ECO:0007669"/>
    <property type="project" value="UniProtKB-SubCell"/>
</dbReference>
<dbReference type="Proteomes" id="UP000589373">
    <property type="component" value="Unassembled WGS sequence"/>
</dbReference>
<dbReference type="GO" id="GO:0019478">
    <property type="term" value="P:D-amino acid catabolic process"/>
    <property type="evidence" value="ECO:0007669"/>
    <property type="project" value="UniProtKB-UniRule"/>
</dbReference>
<reference evidence="6 10" key="3">
    <citation type="journal article" date="2020" name="Biotechnol. Biofuels">
        <title>New insights from the biogas microbiome by comprehensive genome-resolved metagenomics of nearly 1600 species originating from multiple anaerobic digesters.</title>
        <authorList>
            <person name="Campanaro S."/>
            <person name="Treu L."/>
            <person name="Rodriguez-R L.M."/>
            <person name="Kovalovszki A."/>
            <person name="Ziels R.M."/>
            <person name="Maus I."/>
            <person name="Zhu X."/>
            <person name="Kougias P.G."/>
            <person name="Basile A."/>
            <person name="Luo G."/>
            <person name="Schluter A."/>
            <person name="Konstantinidis K.T."/>
            <person name="Angelidaki I."/>
        </authorList>
    </citation>
    <scope>NUCLEOTIDE SEQUENCE [LARGE SCALE GENOMIC DNA]</scope>
    <source>
        <strain evidence="6">AS07pgkLD_105</strain>
    </source>
</reference>
<reference evidence="7 9" key="2">
    <citation type="submission" date="2016-10" db="EMBL/GenBank/DDBJ databases">
        <authorList>
            <person name="Varghese N."/>
            <person name="Submissions S."/>
        </authorList>
    </citation>
    <scope>NUCLEOTIDE SEQUENCE [LARGE SCALE GENOMIC DNA]</scope>
    <source>
        <strain evidence="7 9">DSM 2094</strain>
    </source>
</reference>
<organism evidence="6 10">
    <name type="scientific">Trichococcus flocculiformis</name>
    <dbReference type="NCBI Taxonomy" id="82803"/>
    <lineage>
        <taxon>Bacteria</taxon>
        <taxon>Bacillati</taxon>
        <taxon>Bacillota</taxon>
        <taxon>Bacilli</taxon>
        <taxon>Lactobacillales</taxon>
        <taxon>Carnobacteriaceae</taxon>
        <taxon>Trichococcus</taxon>
    </lineage>
</organism>
<dbReference type="InterPro" id="IPR003732">
    <property type="entry name" value="Daa-tRNA_deacyls_DTD"/>
</dbReference>
<sequence>MRVVVQKVTEAAVLVGGEIIGEIGKGFMLLVGIGKEDAQEDVCYIARKVANLRVFEDEEGKMNRSLKDVGGDILSISQFTLFADTKKGNRPSFINAAAPETGEALYQEFNERLRAEGFSVASGKFGAHMAVSLVNDGPVTIIIDSKNK</sequence>
<evidence type="ECO:0000313" key="8">
    <source>
        <dbReference type="Proteomes" id="UP000195947"/>
    </source>
</evidence>
<dbReference type="SUPFAM" id="SSF69500">
    <property type="entry name" value="DTD-like"/>
    <property type="match status" value="1"/>
</dbReference>
<keyword evidence="3 4" id="KW-0694">RNA-binding</keyword>
<comment type="similarity">
    <text evidence="1 4">Belongs to the DTD family.</text>
</comment>
<comment type="function">
    <text evidence="4">An aminoacyl-tRNA editing enzyme that deacylates mischarged D-aminoacyl-tRNAs. Also deacylates mischarged glycyl-tRNA(Ala), protecting cells against glycine mischarging by AlaRS. Acts via tRNA-based rather than protein-based catalysis; rejects L-amino acids rather than detecting D-amino acids in the active site. By recycling D-aminoacyl-tRNA to D-amino acids and free tRNA molecules, this enzyme counteracts the toxicity associated with the formation of D-aminoacyl-tRNA entities in vivo and helps enforce protein L-homochirality.</text>
</comment>
<evidence type="ECO:0000256" key="1">
    <source>
        <dbReference type="ARBA" id="ARBA00009673"/>
    </source>
</evidence>